<sequence length="229" mass="24657">MDTPPSAAAATATAVASDSDCDSALVADVAEALVSASRLPEPPPIPALLALYLPRLAASHHPRVLSLAASHPGLASPDLLLAYRRHLSPPSCLPSLVPLLPVLPYRHLLPLLLSFVPLDPLRHLHRHLLAHLPTTQAGMVEQPPQIRSVRHLGLRVNYTAMVHMLPRQIEQILKSFPRLKSLKILRCDDVTVMILDSAAEVAAMIGSTAEAKRHPLCRPGRYTAPISAG</sequence>
<dbReference type="HOGENOM" id="CLU_1356606_0_0_1"/>
<evidence type="ECO:0000313" key="2">
    <source>
        <dbReference type="Proteomes" id="UP000008022"/>
    </source>
</evidence>
<keyword evidence="2" id="KW-1185">Reference proteome</keyword>
<dbReference type="Proteomes" id="UP000008022">
    <property type="component" value="Unassembled WGS sequence"/>
</dbReference>
<dbReference type="STRING" id="4529.A0A0E0NR35"/>
<dbReference type="EnsemblPlants" id="ORUFI03G07250.2">
    <property type="protein sequence ID" value="ORUFI03G07250.2"/>
    <property type="gene ID" value="ORUFI03G07250"/>
</dbReference>
<evidence type="ECO:0000313" key="1">
    <source>
        <dbReference type="EnsemblPlants" id="ORUFI03G07250.2"/>
    </source>
</evidence>
<dbReference type="Gramene" id="ORUFI03G07250.2">
    <property type="protein sequence ID" value="ORUFI03G07250.2"/>
    <property type="gene ID" value="ORUFI03G07250"/>
</dbReference>
<reference evidence="1" key="2">
    <citation type="submission" date="2015-06" db="UniProtKB">
        <authorList>
            <consortium name="EnsemblPlants"/>
        </authorList>
    </citation>
    <scope>IDENTIFICATION</scope>
</reference>
<dbReference type="AlphaFoldDB" id="A0A0E0NR35"/>
<organism evidence="1 2">
    <name type="scientific">Oryza rufipogon</name>
    <name type="common">Brownbeard rice</name>
    <name type="synonym">Asian wild rice</name>
    <dbReference type="NCBI Taxonomy" id="4529"/>
    <lineage>
        <taxon>Eukaryota</taxon>
        <taxon>Viridiplantae</taxon>
        <taxon>Streptophyta</taxon>
        <taxon>Embryophyta</taxon>
        <taxon>Tracheophyta</taxon>
        <taxon>Spermatophyta</taxon>
        <taxon>Magnoliopsida</taxon>
        <taxon>Liliopsida</taxon>
        <taxon>Poales</taxon>
        <taxon>Poaceae</taxon>
        <taxon>BOP clade</taxon>
        <taxon>Oryzoideae</taxon>
        <taxon>Oryzeae</taxon>
        <taxon>Oryzinae</taxon>
        <taxon>Oryza</taxon>
    </lineage>
</organism>
<protein>
    <submittedName>
        <fullName evidence="1">Uncharacterized protein</fullName>
    </submittedName>
</protein>
<reference evidence="2" key="1">
    <citation type="submission" date="2013-06" db="EMBL/GenBank/DDBJ databases">
        <authorList>
            <person name="Zhao Q."/>
        </authorList>
    </citation>
    <scope>NUCLEOTIDE SEQUENCE</scope>
    <source>
        <strain evidence="2">cv. W1943</strain>
    </source>
</reference>
<proteinExistence type="predicted"/>
<dbReference type="eggNOG" id="KOG4197">
    <property type="taxonomic scope" value="Eukaryota"/>
</dbReference>
<name>A0A0E0NR35_ORYRU</name>
<accession>A0A0E0NR35</accession>